<keyword evidence="1" id="KW-0812">Transmembrane</keyword>
<feature type="domain" description="Major facilitator superfamily (MFS) profile" evidence="2">
    <location>
        <begin position="7"/>
        <end position="383"/>
    </location>
</feature>
<dbReference type="PANTHER" id="PTHR43129">
    <property type="entry name" value="FOSMIDOMYCIN RESISTANCE PROTEIN"/>
    <property type="match status" value="1"/>
</dbReference>
<sequence>MKSQKNFVFIISFAHLVQDTYASFLAPILPLLIEKLDMSLMMSAFLEIARKLASLFNPFFGLLIQRSDARYFVILSPTLTAISMSLLGIANSYALIVFLLIIAGISSTLFHIPSPTIIKASSQNTIGRGMSYYMGGGELARTIGPLIITGAISLWGLHGTWRLIPFGMIASLILYYKLKDFQLTHTNFVKKREKGDALQEVKNFLPLFIKIAGFLFFQSAMKMAVTLYLVVYLTQKGFSLWDATIALSVLQFFGVIGTFISGNISDKIGRQKTLLFMSSGSALIMSSFLFISTFYSTLFILALLGIFMFANAPILLSIIHELDTKMPTFINSIYMSINFSINSLILFIIGGFGDHLGLEFTYKIAAILAFISIPFAGKLYHKG</sequence>
<dbReference type="InterPro" id="IPR020846">
    <property type="entry name" value="MFS_dom"/>
</dbReference>
<feature type="transmembrane region" description="Helical" evidence="1">
    <location>
        <begin position="207"/>
        <end position="231"/>
    </location>
</feature>
<feature type="transmembrane region" description="Helical" evidence="1">
    <location>
        <begin position="96"/>
        <end position="118"/>
    </location>
</feature>
<dbReference type="GO" id="GO:0005886">
    <property type="term" value="C:plasma membrane"/>
    <property type="evidence" value="ECO:0007669"/>
    <property type="project" value="TreeGrafter"/>
</dbReference>
<name>A0A1W1D5E0_9ZZZZ</name>
<reference evidence="3" key="1">
    <citation type="submission" date="2016-10" db="EMBL/GenBank/DDBJ databases">
        <authorList>
            <person name="de Groot N.N."/>
        </authorList>
    </citation>
    <scope>NUCLEOTIDE SEQUENCE</scope>
</reference>
<dbReference type="CDD" id="cd17478">
    <property type="entry name" value="MFS_FsR"/>
    <property type="match status" value="1"/>
</dbReference>
<feature type="transmembrane region" description="Helical" evidence="1">
    <location>
        <begin position="274"/>
        <end position="292"/>
    </location>
</feature>
<dbReference type="GO" id="GO:0022857">
    <property type="term" value="F:transmembrane transporter activity"/>
    <property type="evidence" value="ECO:0007669"/>
    <property type="project" value="InterPro"/>
</dbReference>
<keyword evidence="1" id="KW-0472">Membrane</keyword>
<feature type="transmembrane region" description="Helical" evidence="1">
    <location>
        <begin position="71"/>
        <end position="90"/>
    </location>
</feature>
<feature type="transmembrane region" description="Helical" evidence="1">
    <location>
        <begin position="331"/>
        <end position="352"/>
    </location>
</feature>
<feature type="transmembrane region" description="Helical" evidence="1">
    <location>
        <begin position="38"/>
        <end position="64"/>
    </location>
</feature>
<dbReference type="Gene3D" id="1.20.1250.20">
    <property type="entry name" value="MFS general substrate transporter like domains"/>
    <property type="match status" value="2"/>
</dbReference>
<dbReference type="PANTHER" id="PTHR43129:SF1">
    <property type="entry name" value="FOSMIDOMYCIN RESISTANCE PROTEIN"/>
    <property type="match status" value="1"/>
</dbReference>
<feature type="transmembrane region" description="Helical" evidence="1">
    <location>
        <begin position="243"/>
        <end position="262"/>
    </location>
</feature>
<dbReference type="EMBL" id="FPHP01000046">
    <property type="protein sequence ID" value="SFV75808.1"/>
    <property type="molecule type" value="Genomic_DNA"/>
</dbReference>
<gene>
    <name evidence="3" type="ORF">MNB_SM-3-1343</name>
</gene>
<evidence type="ECO:0000259" key="2">
    <source>
        <dbReference type="PROSITE" id="PS50850"/>
    </source>
</evidence>
<protein>
    <submittedName>
        <fullName evidence="3">Fosmidomycin resistance protein</fullName>
    </submittedName>
</protein>
<evidence type="ECO:0000313" key="3">
    <source>
        <dbReference type="EMBL" id="SFV75808.1"/>
    </source>
</evidence>
<feature type="transmembrane region" description="Helical" evidence="1">
    <location>
        <begin position="298"/>
        <end position="319"/>
    </location>
</feature>
<accession>A0A1W1D5E0</accession>
<evidence type="ECO:0000256" key="1">
    <source>
        <dbReference type="SAM" id="Phobius"/>
    </source>
</evidence>
<proteinExistence type="predicted"/>
<feature type="transmembrane region" description="Helical" evidence="1">
    <location>
        <begin position="163"/>
        <end position="178"/>
    </location>
</feature>
<dbReference type="AlphaFoldDB" id="A0A1W1D5E0"/>
<organism evidence="3">
    <name type="scientific">hydrothermal vent metagenome</name>
    <dbReference type="NCBI Taxonomy" id="652676"/>
    <lineage>
        <taxon>unclassified sequences</taxon>
        <taxon>metagenomes</taxon>
        <taxon>ecological metagenomes</taxon>
    </lineage>
</organism>
<dbReference type="PROSITE" id="PS50850">
    <property type="entry name" value="MFS"/>
    <property type="match status" value="1"/>
</dbReference>
<feature type="transmembrane region" description="Helical" evidence="1">
    <location>
        <begin position="364"/>
        <end position="381"/>
    </location>
</feature>
<feature type="transmembrane region" description="Helical" evidence="1">
    <location>
        <begin position="139"/>
        <end position="157"/>
    </location>
</feature>
<dbReference type="SUPFAM" id="SSF103473">
    <property type="entry name" value="MFS general substrate transporter"/>
    <property type="match status" value="1"/>
</dbReference>
<dbReference type="Pfam" id="PF07690">
    <property type="entry name" value="MFS_1"/>
    <property type="match status" value="1"/>
</dbReference>
<keyword evidence="1" id="KW-1133">Transmembrane helix</keyword>
<dbReference type="InterPro" id="IPR011701">
    <property type="entry name" value="MFS"/>
</dbReference>
<dbReference type="InterPro" id="IPR036259">
    <property type="entry name" value="MFS_trans_sf"/>
</dbReference>